<reference evidence="1 2" key="1">
    <citation type="submission" date="2021-03" db="EMBL/GenBank/DDBJ databases">
        <title>Sequencing the genomes of 1000 actinobacteria strains.</title>
        <authorList>
            <person name="Klenk H.-P."/>
        </authorList>
    </citation>
    <scope>NUCLEOTIDE SEQUENCE [LARGE SCALE GENOMIC DNA]</scope>
    <source>
        <strain evidence="1 2">DSM 46670</strain>
    </source>
</reference>
<sequence length="161" mass="17630">MIKFDVVSGHSLAGVLKYSRSDMGFFFEVSSRSELAARVGDRGRTSLVVDSLQLEVSVETGEVLYVWGYCPETAWSSGSVRPPGSAIGKVVAEVDLPLEEAVSVSISKLPWSITYDRDSGWFRIFCADSQSEEVIEISPGILLGLSEAELSSIWLRPQFCD</sequence>
<dbReference type="Proteomes" id="UP001519332">
    <property type="component" value="Unassembled WGS sequence"/>
</dbReference>
<organism evidence="1 2">
    <name type="scientific">Kibdelosporangium banguiense</name>
    <dbReference type="NCBI Taxonomy" id="1365924"/>
    <lineage>
        <taxon>Bacteria</taxon>
        <taxon>Bacillati</taxon>
        <taxon>Actinomycetota</taxon>
        <taxon>Actinomycetes</taxon>
        <taxon>Pseudonocardiales</taxon>
        <taxon>Pseudonocardiaceae</taxon>
        <taxon>Kibdelosporangium</taxon>
    </lineage>
</organism>
<gene>
    <name evidence="1" type="ORF">JOF56_003958</name>
</gene>
<dbReference type="EMBL" id="JAGINW010000001">
    <property type="protein sequence ID" value="MBP2323573.1"/>
    <property type="molecule type" value="Genomic_DNA"/>
</dbReference>
<proteinExistence type="predicted"/>
<dbReference type="RefSeq" id="WP_209640169.1">
    <property type="nucleotide sequence ID" value="NZ_JAGINW010000001.1"/>
</dbReference>
<name>A0ABS4TI65_9PSEU</name>
<accession>A0ABS4TI65</accession>
<evidence type="ECO:0000313" key="1">
    <source>
        <dbReference type="EMBL" id="MBP2323573.1"/>
    </source>
</evidence>
<protein>
    <submittedName>
        <fullName evidence="1">Uncharacterized protein</fullName>
    </submittedName>
</protein>
<keyword evidence="2" id="KW-1185">Reference proteome</keyword>
<comment type="caution">
    <text evidence="1">The sequence shown here is derived from an EMBL/GenBank/DDBJ whole genome shotgun (WGS) entry which is preliminary data.</text>
</comment>
<evidence type="ECO:0000313" key="2">
    <source>
        <dbReference type="Proteomes" id="UP001519332"/>
    </source>
</evidence>